<keyword evidence="3" id="KW-0664">Pyridoxine biosynthesis</keyword>
<dbReference type="PANTHER" id="PTHR30456:SF0">
    <property type="entry name" value="PYRIDOXINE 5'-PHOSPHATE SYNTHASE"/>
    <property type="match status" value="1"/>
</dbReference>
<reference evidence="4 5" key="1">
    <citation type="submission" date="2019-02" db="EMBL/GenBank/DDBJ databases">
        <title>Prokaryotic population dynamics and viral predation in marine succession experiment using metagenomics: the confinement effect.</title>
        <authorList>
            <person name="Haro-Moreno J.M."/>
            <person name="Rodriguez-Valera F."/>
            <person name="Lopez-Perez M."/>
        </authorList>
    </citation>
    <scope>NUCLEOTIDE SEQUENCE [LARGE SCALE GENOMIC DNA]</scope>
    <source>
        <strain evidence="4">MED-G163</strain>
    </source>
</reference>
<accession>A0A520MI92</accession>
<dbReference type="SUPFAM" id="SSF63892">
    <property type="entry name" value="Pyridoxine 5'-phosphate synthase"/>
    <property type="match status" value="1"/>
</dbReference>
<organism evidence="4 5">
    <name type="scientific">SAR86 cluster bacterium</name>
    <dbReference type="NCBI Taxonomy" id="2030880"/>
    <lineage>
        <taxon>Bacteria</taxon>
        <taxon>Pseudomonadati</taxon>
        <taxon>Pseudomonadota</taxon>
        <taxon>Gammaproteobacteria</taxon>
        <taxon>SAR86 cluster</taxon>
    </lineage>
</organism>
<keyword evidence="2 4" id="KW-0808">Transferase</keyword>
<evidence type="ECO:0000313" key="5">
    <source>
        <dbReference type="Proteomes" id="UP000315782"/>
    </source>
</evidence>
<evidence type="ECO:0000313" key="4">
    <source>
        <dbReference type="EMBL" id="RZO20955.1"/>
    </source>
</evidence>
<dbReference type="Proteomes" id="UP000315782">
    <property type="component" value="Unassembled WGS sequence"/>
</dbReference>
<dbReference type="PANTHER" id="PTHR30456">
    <property type="entry name" value="PYRIDOXINE 5'-PHOSPHATE SYNTHASE"/>
    <property type="match status" value="1"/>
</dbReference>
<dbReference type="InterPro" id="IPR013785">
    <property type="entry name" value="Aldolase_TIM"/>
</dbReference>
<dbReference type="EC" id="2.6.99.2" evidence="4"/>
<dbReference type="InterPro" id="IPR004569">
    <property type="entry name" value="PyrdxlP_synth_PdxJ"/>
</dbReference>
<dbReference type="NCBIfam" id="NF003626">
    <property type="entry name" value="PRK05265.1-4"/>
    <property type="match status" value="1"/>
</dbReference>
<dbReference type="AlphaFoldDB" id="A0A520MI92"/>
<evidence type="ECO:0000256" key="2">
    <source>
        <dbReference type="ARBA" id="ARBA00022679"/>
    </source>
</evidence>
<proteinExistence type="predicted"/>
<gene>
    <name evidence="4" type="ORF">EVA96_02320</name>
</gene>
<evidence type="ECO:0000256" key="3">
    <source>
        <dbReference type="ARBA" id="ARBA00023096"/>
    </source>
</evidence>
<sequence length="254" mass="27916">MKLSVNLNKVALLRNARGEGRPSVRDFANRAIDYGVSGLTLHPRPDHRHATSKDVVTISQLCKERNVEFNIEGNPFSSPSGDFKGFLNLVEESQPDQITLVPDSPDQITSDHGWAAGNHDDDLKNIINNLKDLSNHSQISLFVDNMKGNKVNYDAIDYAIDVGANLIEIHTGYFSKHIEEGNLSVVNKIESLINKANQSNLMVNAGHDLNLINLPHLVKIGGINEVSIGHAIVIDALNYGFEATIKSYIDTIKG</sequence>
<evidence type="ECO:0000256" key="1">
    <source>
        <dbReference type="ARBA" id="ARBA00022490"/>
    </source>
</evidence>
<dbReference type="GO" id="GO:0005829">
    <property type="term" value="C:cytosol"/>
    <property type="evidence" value="ECO:0007669"/>
    <property type="project" value="TreeGrafter"/>
</dbReference>
<dbReference type="EMBL" id="SHBI01000011">
    <property type="protein sequence ID" value="RZO20955.1"/>
    <property type="molecule type" value="Genomic_DNA"/>
</dbReference>
<keyword evidence="1" id="KW-0963">Cytoplasm</keyword>
<dbReference type="GO" id="GO:0033856">
    <property type="term" value="F:pyridoxine 5'-phosphate synthase activity"/>
    <property type="evidence" value="ECO:0007669"/>
    <property type="project" value="UniProtKB-EC"/>
</dbReference>
<comment type="caution">
    <text evidence="4">The sequence shown here is derived from an EMBL/GenBank/DDBJ whole genome shotgun (WGS) entry which is preliminary data.</text>
</comment>
<protein>
    <submittedName>
        <fullName evidence="4">Pyridoxine 5'-phosphate synthase</fullName>
        <ecNumber evidence="4">2.6.99.2</ecNumber>
    </submittedName>
</protein>
<name>A0A520MI92_9GAMM</name>
<dbReference type="Pfam" id="PF03740">
    <property type="entry name" value="PdxJ"/>
    <property type="match status" value="1"/>
</dbReference>
<dbReference type="InterPro" id="IPR036130">
    <property type="entry name" value="Pyridoxine-5'_phos_synth"/>
</dbReference>
<dbReference type="GO" id="GO:0008615">
    <property type="term" value="P:pyridoxine biosynthetic process"/>
    <property type="evidence" value="ECO:0007669"/>
    <property type="project" value="UniProtKB-KW"/>
</dbReference>
<dbReference type="Gene3D" id="3.20.20.70">
    <property type="entry name" value="Aldolase class I"/>
    <property type="match status" value="1"/>
</dbReference>